<evidence type="ECO:0008006" key="4">
    <source>
        <dbReference type="Google" id="ProtNLM"/>
    </source>
</evidence>
<dbReference type="Proteomes" id="UP000067626">
    <property type="component" value="Chromosome"/>
</dbReference>
<evidence type="ECO:0000313" key="2">
    <source>
        <dbReference type="EMBL" id="AKT41490.1"/>
    </source>
</evidence>
<evidence type="ECO:0000313" key="3">
    <source>
        <dbReference type="Proteomes" id="UP000067626"/>
    </source>
</evidence>
<evidence type="ECO:0000256" key="1">
    <source>
        <dbReference type="SAM" id="SignalP"/>
    </source>
</evidence>
<proteinExistence type="predicted"/>
<dbReference type="OrthoDB" id="357991at2"/>
<name>A0A0K1EKU2_CHOCO</name>
<dbReference type="RefSeq" id="WP_050433273.1">
    <property type="nucleotide sequence ID" value="NZ_CP012159.1"/>
</dbReference>
<dbReference type="KEGG" id="ccro:CMC5_056980"/>
<reference evidence="2 3" key="1">
    <citation type="submission" date="2015-07" db="EMBL/GenBank/DDBJ databases">
        <title>Genome analysis of myxobacterium Chondromyces crocatus Cm c5 reveals a high potential for natural compound synthesis and the genetic basis for the loss of fruiting body formation.</title>
        <authorList>
            <person name="Zaburannyi N."/>
            <person name="Bunk B."/>
            <person name="Maier J."/>
            <person name="Overmann J."/>
            <person name="Mueller R."/>
        </authorList>
    </citation>
    <scope>NUCLEOTIDE SEQUENCE [LARGE SCALE GENOMIC DNA]</scope>
    <source>
        <strain evidence="2 3">Cm c5</strain>
    </source>
</reference>
<feature type="chain" id="PRO_5005459584" description="Aminopeptidase" evidence="1">
    <location>
        <begin position="32"/>
        <end position="363"/>
    </location>
</feature>
<dbReference type="EMBL" id="CP012159">
    <property type="protein sequence ID" value="AKT41490.1"/>
    <property type="molecule type" value="Genomic_DNA"/>
</dbReference>
<keyword evidence="1" id="KW-0732">Signal</keyword>
<dbReference type="AlphaFoldDB" id="A0A0K1EKU2"/>
<feature type="signal peptide" evidence="1">
    <location>
        <begin position="1"/>
        <end position="31"/>
    </location>
</feature>
<keyword evidence="3" id="KW-1185">Reference proteome</keyword>
<sequence>MASRSTPLPPCRPWRSLSGICALALTLALCAASTGCTSVGYLAQAGMGQLSLGLGAQPIREVVKDPSTPPRLRHLLWRVSDIKRFGEQHGLQATDSYETYTALDRPVAVYVVSACAPLEFKAKTWSFPIVGSVPYLGWFDRDRARSFGAELVREGWDVDVRGASAYSTLGWFSDPVLSSMIHEGDEALGEFANTLLHESAHATFYVAGQSILNESVATFIGDKLADRWLAEESGASAEERRAYLEEQRASTARRRVLHETYVALDQLYRSARPDAEKRLEKRKLLAAVERQLEAKRPLTNATLIQYRTYNAGIRELENLLTACGGSFPRLISALKRLDRASFSKPQQEDLGPALSPLVRAGCP</sequence>
<protein>
    <recommendedName>
        <fullName evidence="4">Aminopeptidase</fullName>
    </recommendedName>
</protein>
<dbReference type="Pfam" id="PF10023">
    <property type="entry name" value="Aminopep"/>
    <property type="match status" value="1"/>
</dbReference>
<gene>
    <name evidence="2" type="ORF">CMC5_056980</name>
</gene>
<organism evidence="2 3">
    <name type="scientific">Chondromyces crocatus</name>
    <dbReference type="NCBI Taxonomy" id="52"/>
    <lineage>
        <taxon>Bacteria</taxon>
        <taxon>Pseudomonadati</taxon>
        <taxon>Myxococcota</taxon>
        <taxon>Polyangia</taxon>
        <taxon>Polyangiales</taxon>
        <taxon>Polyangiaceae</taxon>
        <taxon>Chondromyces</taxon>
    </lineage>
</organism>
<dbReference type="InterPro" id="IPR014553">
    <property type="entry name" value="Aminopept"/>
</dbReference>
<accession>A0A0K1EKU2</accession>
<dbReference type="STRING" id="52.CMC5_056980"/>